<organism evidence="2 3">
    <name type="scientific">Ataeniobius toweri</name>
    <dbReference type="NCBI Taxonomy" id="208326"/>
    <lineage>
        <taxon>Eukaryota</taxon>
        <taxon>Metazoa</taxon>
        <taxon>Chordata</taxon>
        <taxon>Craniata</taxon>
        <taxon>Vertebrata</taxon>
        <taxon>Euteleostomi</taxon>
        <taxon>Actinopterygii</taxon>
        <taxon>Neopterygii</taxon>
        <taxon>Teleostei</taxon>
        <taxon>Neoteleostei</taxon>
        <taxon>Acanthomorphata</taxon>
        <taxon>Ovalentaria</taxon>
        <taxon>Atherinomorphae</taxon>
        <taxon>Cyprinodontiformes</taxon>
        <taxon>Goodeidae</taxon>
        <taxon>Ataeniobius</taxon>
    </lineage>
</organism>
<feature type="domain" description="Peptidase S9 prolyl oligopeptidase catalytic" evidence="1">
    <location>
        <begin position="1"/>
        <end position="152"/>
    </location>
</feature>
<evidence type="ECO:0000259" key="1">
    <source>
        <dbReference type="Pfam" id="PF00326"/>
    </source>
</evidence>
<evidence type="ECO:0000313" key="2">
    <source>
        <dbReference type="EMBL" id="MED6237122.1"/>
    </source>
</evidence>
<proteinExistence type="predicted"/>
<dbReference type="SUPFAM" id="SSF53474">
    <property type="entry name" value="alpha/beta-Hydrolases"/>
    <property type="match status" value="1"/>
</dbReference>
<feature type="non-terminal residue" evidence="2">
    <location>
        <position position="1"/>
    </location>
</feature>
<dbReference type="Pfam" id="PF00326">
    <property type="entry name" value="Peptidase_S9"/>
    <property type="match status" value="1"/>
</dbReference>
<accession>A0ABU7AG23</accession>
<evidence type="ECO:0000313" key="3">
    <source>
        <dbReference type="Proteomes" id="UP001345963"/>
    </source>
</evidence>
<keyword evidence="3" id="KW-1185">Reference proteome</keyword>
<comment type="caution">
    <text evidence="2">The sequence shown here is derived from an EMBL/GenBank/DDBJ whole genome shotgun (WGS) entry which is preliminary data.</text>
</comment>
<reference evidence="2 3" key="1">
    <citation type="submission" date="2021-07" db="EMBL/GenBank/DDBJ databases">
        <authorList>
            <person name="Palmer J.M."/>
        </authorList>
    </citation>
    <scope>NUCLEOTIDE SEQUENCE [LARGE SCALE GENOMIC DNA]</scope>
    <source>
        <strain evidence="2 3">AT_MEX2019</strain>
        <tissue evidence="2">Muscle</tissue>
    </source>
</reference>
<dbReference type="Gene3D" id="3.40.50.1820">
    <property type="entry name" value="alpha/beta hydrolase"/>
    <property type="match status" value="1"/>
</dbReference>
<dbReference type="InterPro" id="IPR001375">
    <property type="entry name" value="Peptidase_S9_cat"/>
</dbReference>
<dbReference type="PANTHER" id="PTHR11731">
    <property type="entry name" value="PROTEASE FAMILY S9B,C DIPEPTIDYL-PEPTIDASE IV-RELATED"/>
    <property type="match status" value="1"/>
</dbReference>
<dbReference type="Proteomes" id="UP001345963">
    <property type="component" value="Unassembled WGS sequence"/>
</dbReference>
<gene>
    <name evidence="2" type="ORF">ATANTOWER_019293</name>
</gene>
<name>A0ABU7AG23_9TELE</name>
<sequence>HLIKLPYIDGTRVGVYGKAYGGFLSSLLLLSHSSVIKCGVAIAPVTNWRLYGSAGSEKYFGFPVKEDHSYKISSLLRDLTGPSPQNFLIVHGTADATVHFQHSAELVQLLAALNVNYTLQIFPDEGHNIISIKSQSFMLNSVLSFFRRCFEEQTVVVMETSKEDD</sequence>
<dbReference type="EMBL" id="JAHUTI010013871">
    <property type="protein sequence ID" value="MED6237122.1"/>
    <property type="molecule type" value="Genomic_DNA"/>
</dbReference>
<dbReference type="PANTHER" id="PTHR11731:SF21">
    <property type="entry name" value="INACTIVE DIPEPTIDYL PEPTIDASE 10"/>
    <property type="match status" value="1"/>
</dbReference>
<protein>
    <recommendedName>
        <fullName evidence="1">Peptidase S9 prolyl oligopeptidase catalytic domain-containing protein</fullName>
    </recommendedName>
</protein>
<dbReference type="InterPro" id="IPR050278">
    <property type="entry name" value="Serine_Prot_S9B/DPPIV"/>
</dbReference>
<dbReference type="InterPro" id="IPR029058">
    <property type="entry name" value="AB_hydrolase_fold"/>
</dbReference>